<protein>
    <recommendedName>
        <fullName evidence="5">Chromosome segregation ATPase</fullName>
    </recommendedName>
</protein>
<accession>A0ABT3MXA3</accession>
<proteinExistence type="predicted"/>
<keyword evidence="4" id="KW-1185">Reference proteome</keyword>
<evidence type="ECO:0000256" key="2">
    <source>
        <dbReference type="SAM" id="MobiDB-lite"/>
    </source>
</evidence>
<feature type="region of interest" description="Disordered" evidence="2">
    <location>
        <begin position="1"/>
        <end position="30"/>
    </location>
</feature>
<evidence type="ECO:0000256" key="1">
    <source>
        <dbReference type="SAM" id="Coils"/>
    </source>
</evidence>
<sequence length="3890" mass="440003">MDFHPPRSDGTKHSTGVHHPVHLDWGDGKHPNVRRVEPTLYLPKPAYSRSSLMGRSPLLEMDERSVDALKGVTPVLSPPLTSPDEQYDNPALKLSAPFSFSSGAESTLMGVTEYEIQRAGAKNLEQMQARIIRLHQAFNLPLPPPLENLNTRSLTKESLTRGAIPLGIVQLTIVRARFIGEMIEQREAAKNEQLEREGKTNDAYYRAILLSAELEELREDLEIATEYYCRRSHIPEGYIPCSTPLVIPGSPESGSESDYFSGEEMSETPADGEPLAAPESQPSTSPPPSRESELQEQLEESQQAVEKLKTEVEQLNSRLEEAQSHAENNEKIIQFLSQELEFKTRLLNDREEELETLKDQWEQLKASNDLLTEENASLLEQQQRQQALIEELQLTENQMRTTLAETQVAKGELEETIGILEKDIASQKEQILQKSSALEQEQERSRQAAAEAASRFQEVQDLLEESARSNEELKSQLEQLTLAESHLKDQLAEAEQQLEQAKSASEAQLLAAAEEFETEHQKTKDELRKAKEDLKALNENINQVVDDQMGRLSQIHTELKTYKEQIKALIEAAEASKALEASLNTQLEELNSTLQSVEKDKASLESKIEELELSVAEKEQQLSRQQSEAENASKRTLEEQRQLTEELESTKQLSDELNNQLQAYKEIEATLKAEVNQAKQALAERDRQDSIEVQHLKSELENNQEKLNREQQEVIRLKAARQAIANAQQQTDEDIKAAQAESKRLIEEADEKIATLERQLSEKDDKVADWERQFDEAMAEHESQLNTYRDQITSLESLTSEADQQNKLSEAENKLLHSQLSELQAGEALLKEQLSEWQTKHQELEKQYSLLIAAESENQSALVSSQEAQADAETLAVAKESELQKLKSDYQQLIDDSEAKQKQHDQVLIEASEESQLLAAKLKDSEEETANWKAKVEQSQEVLNQKLSEIETATKQRETAEEKVRALQDEVTTSQQTISELQEALNTVQGEADKAGQQLSSQAEAEQKTQAELAGLKDKETRLEEELVELRNKETQYLQQLADAEKTQTTISAGVKSLEQALKEQQEQHTVVISQKEAEFDQQRLTLEKELAVKDKALTESESDRHAVEEDKQATEFKLNNLLEEQKAWNRQRSEFEAQIRALQGKLRNQEDTSGKERQAFVAEQEKLQGQLQAETERLFDQQTALEKLQSQLEVSQSLLSDAQKAHEDALGRVDDFETKLEEEQARNQQALSREQKLSDELEGLQAARAELEQKKSEVENKRDECLAELGDKTEQIQKLEVQLRERELEIATLNDGDEGVKVLSEKVTRLQEDVKTITADRDQQADAVKDTLQQKQKAELKLEQLRVQEGELELKHQHAIREVEDQLKQREQRVNTLDEALNKLTIEKAKADSQIKAAESDLQSVNYELEQQRVLNTQLKGQAEGLRSEKEEQLKEVGKLKLAQSELTSEKLDLERKIYDLTEKSETLAELQIDYQSVKSQLNESNKKLIEETAGFSSEKRLWDSERSLLNKELGELRNRSETAEKRIEYLSSQIDKSKKDHKALKQAHTQAVDDLNKLRPENEQLKNEEERLRDELDNLQKKSSEDYETLQKAHAQVSTELATKTNDLEQQTLAVERLKDDLGSSSSKVALLESRLDKELSAARQRAEIAEAQVLSTGNDLIAEQQALALIREEKTAVESQLQAAREETDSLQQQLNQKQEQLGHEQTELSETLIKLESTEARVKSLEDSHQELEEQERKTSEQLDVTEVKIVELEKQVAFEKELAEMALQDRDEAFLKRDEAINEQQALLRFRHLKKPLVQESDSDEISSTDSGYSLNPDSTGRTVEPLGIKQLVQELQSFKASDSGYVIPEGDDDQIGAALSRAGAALEEEIEQIEKNSRVYQYKPDEPPSQSEKRKQMILALKVCHDKVQRLRDKYKTDEQASGSRKTVQKYLARIDANTAVFEAEQKSFESAQALIKEHGFDEHTKPFESLVQTNSDNPHDLVTRVLVKLRHLQQHSSSLSIQKELDGYTAAFLATSACSTLLSQFQEKIQTLQGQDDSTLESLLAYKEALQRMLPGRLPLELANAVSPNARHYMEEQIAGAVAAIESAAEGDRTDSAADFAPADPDDPRGESGKQLALSLLDNPEFARDVLSFLASVRKEHLGIDKPWYNYTAASSAWLRDMRQKHGLVDMPTFSELYDACRFDLESRNASRLVTAKVTSNEGDFSSKKQGSKREKLINQVKGCQNEEKALEGSAEAFRGQSHKGNKLVVHPHRQVLDCFKEGTGQQLLDSTAVSRVNGSYRITDLGQNTNALFNTFFDGAGTASVKQSIVTGTRYLQLQNDKCIPPLVFEEKRDKRQPAKWQPAKWKVAMGGAVWTVDPTLLLDYPNLEVPFENRSGVPVQRDWIPVRDDQGNIGILLLQKTRSNPQYFLYEVDTSGQLVPRTISNKPVEELQQARFLSEVVLLKPNNESHAAVEKQPLVQAVLGSRRKWLPVNCEAQAHQLYLDSAVDHPVKAPIETVDASDDLQFYTVSLNPLRNIIKTKREEQHKSATSLREYNPEHYDSFNVDATFNIAGDAFISTCQERLKHDSDPVLVEQAAEQARFRKEVFKPLYVFEGCELKPQYIPASMDEEPPEGSPAFVVRRLDRVMTVNREHCTRLGEQMAVLRKQIVQQVSSADQKTFSRYSERQILNQVMADFERGRLPAHCKDGQFINLVANLMLAENDLAQTQQILSRQESIKRDLKQLAADAPMMIDVKGGDRAAYADRCREINLGMADCATAQENIHRSLENYADAPLTTDVLAKLSFERRARTVLRANQIEEVNAALQQLTDCMADGASDKSMSRVSHKGTGWGKSTILKILTAHAAELAEGQKDCSVVVCAPVTNQSELDIDLSRFYAAKGKVYRRLDLEKDFVKPGHAWWTEEAVRKIENIVLGVAPEVPENQRQTVLRQEGQAPVGISVKDVQILKHLLNALESKGDLQPSEQRVVDRLHSVFSVLAKSPTFIDEWVSLVVPYRTGDPQSILDATRRAVSALPHYTLTMDDIIRSHDEYVMSCSRRHLLCATPGTNYAQAVVAEADRAEDIKELAHTDPFTTQQRFNFWMSKAEPIFVTAPATDNRPELLRQVVNKVGTDRSVLVFDGTESGDKTVEKAKAFYEDLKTARKEYAPTQAQKVRGMVFYNKQKEMQQYLEDDPRYGQEAGATVLPEEEALMRQEGGTGIDVYFTLEQSEGTDAPQKGPDGKSAGSVGVCLGLVEQGKEGRVDAAAQQLGRLMRRSTPRNLQKLFIVVDMSAVAGICSDSPQKETLMALSPELETAKAKVNEHAGANQENLSSAQRKLVNQPLDVEDDVEAEKQIRKTHKDNSGLIKAALDARLENQMQEQLQHLKTVEWSRSGILGQFAEDLAQLKKLEWKAKKAWVELAFVEMAKREQNEDTRHYEALLEQAQIRSHVSGQLEKEHQWLQQGCAGACQKLTFSEDVKKQLGSERKQTMILQSFRDTTEALMQQSPRRVAKKQMDISEVKETVTPDFVKQQIKRCADEIMTSGLEQVVTDPLKMVRKELYEKAIQAREVFVQRAREIESHILQADKSVASNKKATDKKAAGSYIRNLRGLTKVCEQAEKEISDFRSVLDKQSQPSGSLDDLAIELKTDMKKRYVKMMDALTNVSFTTHITPLLRDSIIENINDSCAKFVTNSSHKLGVHYTSLEREKENERKRILTQQEAKKKAPVKKKGIDATATNSEFTGIYLITWRKTVNSEVRVLENNYEFSNMLFGDSVAQSERSPKARPSSRAGRLPRIPHLNRHSKARFSSTPDLSVKTDPEKEVDELINTARRLKQVQKDDDAIRDFCARLDSPVFRQCLGEWKEQALNEMNVFYRDRQEESEAKVDFMTRQANMMQQFTVKTQ</sequence>
<feature type="coiled-coil region" evidence="1">
    <location>
        <begin position="1462"/>
        <end position="1774"/>
    </location>
</feature>
<feature type="compositionally biased region" description="Basic and acidic residues" evidence="2">
    <location>
        <begin position="1005"/>
        <end position="1018"/>
    </location>
</feature>
<dbReference type="EMBL" id="JAPFCC010000001">
    <property type="protein sequence ID" value="MCW7554013.1"/>
    <property type="molecule type" value="Genomic_DNA"/>
</dbReference>
<feature type="compositionally biased region" description="Basic and acidic residues" evidence="2">
    <location>
        <begin position="631"/>
        <end position="644"/>
    </location>
</feature>
<name>A0ABT3MXA3_9GAMM</name>
<feature type="region of interest" description="Disordered" evidence="2">
    <location>
        <begin position="1804"/>
        <end position="1825"/>
    </location>
</feature>
<reference evidence="3 4" key="1">
    <citation type="submission" date="2022-10" db="EMBL/GenBank/DDBJ databases">
        <title>High-quality genome sequences of two octocoral-associated bacteria, Endozoicomonas euniceicola EF212 and Endozoicomonas gorgoniicola PS125.</title>
        <authorList>
            <person name="Chiou Y.-J."/>
            <person name="Chen Y.-H."/>
        </authorList>
    </citation>
    <scope>NUCLEOTIDE SEQUENCE [LARGE SCALE GENOMIC DNA]</scope>
    <source>
        <strain evidence="3 4">PS125</strain>
    </source>
</reference>
<feature type="region of interest" description="Disordered" evidence="2">
    <location>
        <begin position="619"/>
        <end position="652"/>
    </location>
</feature>
<dbReference type="Proteomes" id="UP001209854">
    <property type="component" value="Unassembled WGS sequence"/>
</dbReference>
<feature type="region of interest" description="Disordered" evidence="2">
    <location>
        <begin position="2100"/>
        <end position="2121"/>
    </location>
</feature>
<dbReference type="PANTHER" id="PTHR45615:SF63">
    <property type="entry name" value="CHROMOSOME UNDETERMINED SCAFFOLD_10, WHOLE GENOME SHOTGUN SEQUENCE"/>
    <property type="match status" value="1"/>
</dbReference>
<feature type="compositionally biased region" description="Basic and acidic residues" evidence="2">
    <location>
        <begin position="1"/>
        <end position="12"/>
    </location>
</feature>
<dbReference type="RefSeq" id="WP_262563755.1">
    <property type="nucleotide sequence ID" value="NZ_JAPFCC010000001.1"/>
</dbReference>
<evidence type="ECO:0000313" key="3">
    <source>
        <dbReference type="EMBL" id="MCW7554013.1"/>
    </source>
</evidence>
<comment type="caution">
    <text evidence="3">The sequence shown here is derived from an EMBL/GenBank/DDBJ whole genome shotgun (WGS) entry which is preliminary data.</text>
</comment>
<feature type="region of interest" description="Disordered" evidence="2">
    <location>
        <begin position="245"/>
        <end position="305"/>
    </location>
</feature>
<feature type="region of interest" description="Disordered" evidence="2">
    <location>
        <begin position="3762"/>
        <end position="3805"/>
    </location>
</feature>
<feature type="compositionally biased region" description="Basic and acidic residues" evidence="2">
    <location>
        <begin position="21"/>
        <end position="30"/>
    </location>
</feature>
<feature type="region of interest" description="Disordered" evidence="2">
    <location>
        <begin position="989"/>
        <end position="1018"/>
    </location>
</feature>
<evidence type="ECO:0000313" key="4">
    <source>
        <dbReference type="Proteomes" id="UP001209854"/>
    </source>
</evidence>
<organism evidence="3 4">
    <name type="scientific">Endozoicomonas gorgoniicola</name>
    <dbReference type="NCBI Taxonomy" id="1234144"/>
    <lineage>
        <taxon>Bacteria</taxon>
        <taxon>Pseudomonadati</taxon>
        <taxon>Pseudomonadota</taxon>
        <taxon>Gammaproteobacteria</taxon>
        <taxon>Oceanospirillales</taxon>
        <taxon>Endozoicomonadaceae</taxon>
        <taxon>Endozoicomonas</taxon>
    </lineage>
</organism>
<gene>
    <name evidence="3" type="ORF">NX722_15575</name>
</gene>
<evidence type="ECO:0008006" key="5">
    <source>
        <dbReference type="Google" id="ProtNLM"/>
    </source>
</evidence>
<keyword evidence="1" id="KW-0175">Coiled coil</keyword>
<feature type="coiled-coil region" evidence="1">
    <location>
        <begin position="1105"/>
        <end position="1437"/>
    </location>
</feature>
<dbReference type="PANTHER" id="PTHR45615">
    <property type="entry name" value="MYOSIN HEAVY CHAIN, NON-MUSCLE"/>
    <property type="match status" value="1"/>
</dbReference>